<dbReference type="RefSeq" id="WP_268240109.1">
    <property type="nucleotide sequence ID" value="NZ_BMHE01000004.1"/>
</dbReference>
<keyword evidence="1" id="KW-1133">Transmembrane helix</keyword>
<keyword evidence="3" id="KW-1185">Reference proteome</keyword>
<protein>
    <recommendedName>
        <fullName evidence="4">DUF4044 domain-containing protein</fullName>
    </recommendedName>
</protein>
<sequence>MSKRKPLTVNRKAKDEVNKKAIIWTGSIFVVVIIAMTLLLILNK</sequence>
<keyword evidence="1" id="KW-0472">Membrane</keyword>
<feature type="transmembrane region" description="Helical" evidence="1">
    <location>
        <begin position="21"/>
        <end position="42"/>
    </location>
</feature>
<evidence type="ECO:0000256" key="1">
    <source>
        <dbReference type="SAM" id="Phobius"/>
    </source>
</evidence>
<evidence type="ECO:0008006" key="4">
    <source>
        <dbReference type="Google" id="ProtNLM"/>
    </source>
</evidence>
<name>A0ABQ2BQT2_9BACL</name>
<proteinExistence type="predicted"/>
<gene>
    <name evidence="2" type="ORF">GCM10008018_11900</name>
</gene>
<comment type="caution">
    <text evidence="2">The sequence shown here is derived from an EMBL/GenBank/DDBJ whole genome shotgun (WGS) entry which is preliminary data.</text>
</comment>
<dbReference type="EMBL" id="BMHE01000004">
    <property type="protein sequence ID" value="GGI45403.1"/>
    <property type="molecule type" value="Genomic_DNA"/>
</dbReference>
<keyword evidence="1" id="KW-0812">Transmembrane</keyword>
<evidence type="ECO:0000313" key="3">
    <source>
        <dbReference type="Proteomes" id="UP000615455"/>
    </source>
</evidence>
<reference evidence="3" key="1">
    <citation type="journal article" date="2019" name="Int. J. Syst. Evol. Microbiol.">
        <title>The Global Catalogue of Microorganisms (GCM) 10K type strain sequencing project: providing services to taxonomists for standard genome sequencing and annotation.</title>
        <authorList>
            <consortium name="The Broad Institute Genomics Platform"/>
            <consortium name="The Broad Institute Genome Sequencing Center for Infectious Disease"/>
            <person name="Wu L."/>
            <person name="Ma J."/>
        </authorList>
    </citation>
    <scope>NUCLEOTIDE SEQUENCE [LARGE SCALE GENOMIC DNA]</scope>
    <source>
        <strain evidence="3">CGMCC 1.15043</strain>
    </source>
</reference>
<organism evidence="2 3">
    <name type="scientific">Paenibacillus marchantiophytorum</name>
    <dbReference type="NCBI Taxonomy" id="1619310"/>
    <lineage>
        <taxon>Bacteria</taxon>
        <taxon>Bacillati</taxon>
        <taxon>Bacillota</taxon>
        <taxon>Bacilli</taxon>
        <taxon>Bacillales</taxon>
        <taxon>Paenibacillaceae</taxon>
        <taxon>Paenibacillus</taxon>
    </lineage>
</organism>
<accession>A0ABQ2BQT2</accession>
<dbReference type="Proteomes" id="UP000615455">
    <property type="component" value="Unassembled WGS sequence"/>
</dbReference>
<evidence type="ECO:0000313" key="2">
    <source>
        <dbReference type="EMBL" id="GGI45403.1"/>
    </source>
</evidence>